<dbReference type="InterPro" id="IPR006059">
    <property type="entry name" value="SBP"/>
</dbReference>
<feature type="signal peptide" evidence="1">
    <location>
        <begin position="1"/>
        <end position="32"/>
    </location>
</feature>
<feature type="chain" id="PRO_5038992730" evidence="1">
    <location>
        <begin position="33"/>
        <end position="439"/>
    </location>
</feature>
<dbReference type="InterPro" id="IPR050490">
    <property type="entry name" value="Bact_solute-bd_prot1"/>
</dbReference>
<dbReference type="PANTHER" id="PTHR43649">
    <property type="entry name" value="ARABINOSE-BINDING PROTEIN-RELATED"/>
    <property type="match status" value="1"/>
</dbReference>
<name>A0A7Y9AUX3_9ACTN</name>
<dbReference type="RefSeq" id="WP_179750483.1">
    <property type="nucleotide sequence ID" value="NZ_BAAAGN010000005.1"/>
</dbReference>
<comment type="caution">
    <text evidence="2">The sequence shown here is derived from an EMBL/GenBank/DDBJ whole genome shotgun (WGS) entry which is preliminary data.</text>
</comment>
<dbReference type="PROSITE" id="PS51257">
    <property type="entry name" value="PROKAR_LIPOPROTEIN"/>
    <property type="match status" value="1"/>
</dbReference>
<dbReference type="EMBL" id="JACCBB010000001">
    <property type="protein sequence ID" value="NYD21878.1"/>
    <property type="molecule type" value="Genomic_DNA"/>
</dbReference>
<dbReference type="AlphaFoldDB" id="A0A7Y9AUX3"/>
<dbReference type="PANTHER" id="PTHR43649:SF32">
    <property type="entry name" value="SUGAR BINDING SECRETED PROTEIN"/>
    <property type="match status" value="1"/>
</dbReference>
<organism evidence="2 3">
    <name type="scientific">Kineococcus aurantiacus</name>
    <dbReference type="NCBI Taxonomy" id="37633"/>
    <lineage>
        <taxon>Bacteria</taxon>
        <taxon>Bacillati</taxon>
        <taxon>Actinomycetota</taxon>
        <taxon>Actinomycetes</taxon>
        <taxon>Kineosporiales</taxon>
        <taxon>Kineosporiaceae</taxon>
        <taxon>Kineococcus</taxon>
    </lineage>
</organism>
<evidence type="ECO:0000313" key="2">
    <source>
        <dbReference type="EMBL" id="NYD21878.1"/>
    </source>
</evidence>
<reference evidence="2 3" key="1">
    <citation type="submission" date="2020-07" db="EMBL/GenBank/DDBJ databases">
        <title>Sequencing the genomes of 1000 actinobacteria strains.</title>
        <authorList>
            <person name="Klenk H.-P."/>
        </authorList>
    </citation>
    <scope>NUCLEOTIDE SEQUENCE [LARGE SCALE GENOMIC DNA]</scope>
    <source>
        <strain evidence="2 3">DSM 7487</strain>
    </source>
</reference>
<evidence type="ECO:0000313" key="3">
    <source>
        <dbReference type="Proteomes" id="UP000521922"/>
    </source>
</evidence>
<keyword evidence="3" id="KW-1185">Reference proteome</keyword>
<evidence type="ECO:0000256" key="1">
    <source>
        <dbReference type="SAM" id="SignalP"/>
    </source>
</evidence>
<keyword evidence="1" id="KW-0732">Signal</keyword>
<dbReference type="Proteomes" id="UP000521922">
    <property type="component" value="Unassembled WGS sequence"/>
</dbReference>
<sequence>MTTARPTTRSKALAAAATTLVGALLITSCSTASSGASDASASDGKTNLTVSLFGTFGYEEAGLFDEYEKQNPDVTIQYESTQGENNYWPALQTKLASGNGAADVQGIEVGRIADVVANQGDKWTDLKGTPAGDQVANYPEWKSAAATTEDGKVLALGTDIGPMGLCYRSDLLGQAGLPTDPAQLAARLGSWDDYLALGREFKAKAPAGTAWMDSAGGFYNAIVSTEEEIYYDSSGELVWDSNPAVKKAFDTAATAAAENLTAKLEQFEDPAWDKGFGGGAFATIACPAWMVGYIKGKAGDAGAGKWNLTSLPGGAGGNWGGSYLGIPKSSKNTEEAAKLVKWLTDPEQQAKVFGVGGNFPSNTGAFDLVSGATDEYFQGAPIGKVFSAAAEAAPTQILGEEDAVVKSSLVQSLLSVETNGVSPADAWQAASKDLANQIG</sequence>
<dbReference type="SUPFAM" id="SSF53850">
    <property type="entry name" value="Periplasmic binding protein-like II"/>
    <property type="match status" value="1"/>
</dbReference>
<dbReference type="Pfam" id="PF13416">
    <property type="entry name" value="SBP_bac_8"/>
    <property type="match status" value="1"/>
</dbReference>
<proteinExistence type="predicted"/>
<protein>
    <submittedName>
        <fullName evidence="2">Cellobiose transport system substrate-binding protein</fullName>
    </submittedName>
</protein>
<gene>
    <name evidence="2" type="ORF">BJ968_001418</name>
</gene>
<dbReference type="Gene3D" id="3.40.190.10">
    <property type="entry name" value="Periplasmic binding protein-like II"/>
    <property type="match status" value="1"/>
</dbReference>
<accession>A0A7Y9AUX3</accession>